<sequence>MKNIQMITAFLFCFFAFTSTSSAQSAKADAQISKERDQFEVQVDGLGCPFCAYGLEKKFKEFKGIKDVKIDIETGDFSFSYPASKELTMQAVTEQVKKAGYTPQTAKIVRANGTIETNEPKATVAELGTLTTSTMMVNGKCGMCKARIEKTVADLPGVLDASWDVKTKQLVVNHDATMTNKAAISKELAAVGHDTKSNKASDATYDALPACCHYKRAI</sequence>
<dbReference type="PANTHER" id="PTHR43520:SF8">
    <property type="entry name" value="P-TYPE CU(+) TRANSPORTER"/>
    <property type="match status" value="1"/>
</dbReference>
<dbReference type="Pfam" id="PF00403">
    <property type="entry name" value="HMA"/>
    <property type="match status" value="2"/>
</dbReference>
<accession>A0A3S9N0P3</accession>
<dbReference type="PROSITE" id="PS50846">
    <property type="entry name" value="HMA_2"/>
    <property type="match status" value="2"/>
</dbReference>
<dbReference type="Gene3D" id="3.30.70.100">
    <property type="match status" value="2"/>
</dbReference>
<keyword evidence="1" id="KW-1278">Translocase</keyword>
<dbReference type="KEGG" id="noj:EJ995_12230"/>
<feature type="signal peptide" evidence="2">
    <location>
        <begin position="1"/>
        <end position="23"/>
    </location>
</feature>
<dbReference type="GO" id="GO:0043682">
    <property type="term" value="F:P-type divalent copper transporter activity"/>
    <property type="evidence" value="ECO:0007669"/>
    <property type="project" value="TreeGrafter"/>
</dbReference>
<keyword evidence="2" id="KW-0732">Signal</keyword>
<dbReference type="EMBL" id="CP034549">
    <property type="protein sequence ID" value="AZQ44954.1"/>
    <property type="molecule type" value="Genomic_DNA"/>
</dbReference>
<dbReference type="CDD" id="cd00371">
    <property type="entry name" value="HMA"/>
    <property type="match status" value="2"/>
</dbReference>
<evidence type="ECO:0000256" key="2">
    <source>
        <dbReference type="SAM" id="SignalP"/>
    </source>
</evidence>
<dbReference type="SUPFAM" id="SSF55008">
    <property type="entry name" value="HMA, heavy metal-associated domain"/>
    <property type="match status" value="2"/>
</dbReference>
<evidence type="ECO:0000259" key="3">
    <source>
        <dbReference type="PROSITE" id="PS50846"/>
    </source>
</evidence>
<protein>
    <submittedName>
        <fullName evidence="4">Copper chaperone</fullName>
    </submittedName>
</protein>
<reference evidence="4 5" key="1">
    <citation type="submission" date="2018-12" db="EMBL/GenBank/DDBJ databases">
        <title>Complete genome of Nonlabens sp. MJ115.</title>
        <authorList>
            <person name="Choi H.S."/>
            <person name="Jung J."/>
        </authorList>
    </citation>
    <scope>NUCLEOTIDE SEQUENCE [LARGE SCALE GENOMIC DNA]</scope>
    <source>
        <strain evidence="4 5">MJ115</strain>
    </source>
</reference>
<proteinExistence type="predicted"/>
<organism evidence="4 5">
    <name type="scientific">Nonlabens ponticola</name>
    <dbReference type="NCBI Taxonomy" id="2496866"/>
    <lineage>
        <taxon>Bacteria</taxon>
        <taxon>Pseudomonadati</taxon>
        <taxon>Bacteroidota</taxon>
        <taxon>Flavobacteriia</taxon>
        <taxon>Flavobacteriales</taxon>
        <taxon>Flavobacteriaceae</taxon>
        <taxon>Nonlabens</taxon>
    </lineage>
</organism>
<evidence type="ECO:0000256" key="1">
    <source>
        <dbReference type="ARBA" id="ARBA00022967"/>
    </source>
</evidence>
<dbReference type="GO" id="GO:0055070">
    <property type="term" value="P:copper ion homeostasis"/>
    <property type="evidence" value="ECO:0007669"/>
    <property type="project" value="TreeGrafter"/>
</dbReference>
<gene>
    <name evidence="4" type="ORF">EJ995_12230</name>
</gene>
<evidence type="ECO:0000313" key="5">
    <source>
        <dbReference type="Proteomes" id="UP000279600"/>
    </source>
</evidence>
<feature type="chain" id="PRO_5019526812" evidence="2">
    <location>
        <begin position="24"/>
        <end position="218"/>
    </location>
</feature>
<name>A0A3S9N0P3_9FLAO</name>
<dbReference type="RefSeq" id="WP_126448669.1">
    <property type="nucleotide sequence ID" value="NZ_CP034549.1"/>
</dbReference>
<dbReference type="AlphaFoldDB" id="A0A3S9N0P3"/>
<dbReference type="GO" id="GO:0016020">
    <property type="term" value="C:membrane"/>
    <property type="evidence" value="ECO:0007669"/>
    <property type="project" value="TreeGrafter"/>
</dbReference>
<dbReference type="GO" id="GO:0005507">
    <property type="term" value="F:copper ion binding"/>
    <property type="evidence" value="ECO:0007669"/>
    <property type="project" value="TreeGrafter"/>
</dbReference>
<keyword evidence="5" id="KW-1185">Reference proteome</keyword>
<dbReference type="OrthoDB" id="5513217at2"/>
<dbReference type="PANTHER" id="PTHR43520">
    <property type="entry name" value="ATP7, ISOFORM B"/>
    <property type="match status" value="1"/>
</dbReference>
<evidence type="ECO:0000313" key="4">
    <source>
        <dbReference type="EMBL" id="AZQ44954.1"/>
    </source>
</evidence>
<dbReference type="InterPro" id="IPR006121">
    <property type="entry name" value="HMA_dom"/>
</dbReference>
<feature type="domain" description="HMA" evidence="3">
    <location>
        <begin position="130"/>
        <end position="196"/>
    </location>
</feature>
<dbReference type="Proteomes" id="UP000279600">
    <property type="component" value="Chromosome"/>
</dbReference>
<dbReference type="InterPro" id="IPR036163">
    <property type="entry name" value="HMA_dom_sf"/>
</dbReference>
<feature type="domain" description="HMA" evidence="3">
    <location>
        <begin position="37"/>
        <end position="104"/>
    </location>
</feature>